<comment type="similarity">
    <text evidence="2">Belongs to the TRM6/GCD10 family.</text>
</comment>
<evidence type="ECO:0000256" key="5">
    <source>
        <dbReference type="ARBA" id="ARBA00023242"/>
    </source>
</evidence>
<dbReference type="InterPro" id="IPR017423">
    <property type="entry name" value="TRM6"/>
</dbReference>
<comment type="subcellular location">
    <subcellularLocation>
        <location evidence="1">Nucleus</location>
    </subcellularLocation>
</comment>
<evidence type="ECO:0000256" key="2">
    <source>
        <dbReference type="ARBA" id="ARBA00008320"/>
    </source>
</evidence>
<name>A0A177BA81_9BILA</name>
<dbReference type="AlphaFoldDB" id="A0A177BA81"/>
<dbReference type="Pfam" id="PF04189">
    <property type="entry name" value="Gcd10p"/>
    <property type="match status" value="1"/>
</dbReference>
<gene>
    <name evidence="7" type="ORF">A3Q56_01650</name>
</gene>
<comment type="caution">
    <text evidence="7">The sequence shown here is derived from an EMBL/GenBank/DDBJ whole genome shotgun (WGS) entry which is preliminary data.</text>
</comment>
<evidence type="ECO:0000256" key="4">
    <source>
        <dbReference type="ARBA" id="ARBA00022694"/>
    </source>
</evidence>
<evidence type="ECO:0000256" key="3">
    <source>
        <dbReference type="ARBA" id="ARBA00021704"/>
    </source>
</evidence>
<keyword evidence="4" id="KW-0819">tRNA processing</keyword>
<evidence type="ECO:0000313" key="7">
    <source>
        <dbReference type="EMBL" id="OAF70562.1"/>
    </source>
</evidence>
<dbReference type="GO" id="GO:0005634">
    <property type="term" value="C:nucleus"/>
    <property type="evidence" value="ECO:0007669"/>
    <property type="project" value="UniProtKB-SubCell"/>
</dbReference>
<protein>
    <recommendedName>
        <fullName evidence="3">tRNA (adenine(58)-N(1))-methyltransferase non-catalytic subunit TRM6</fullName>
    </recommendedName>
    <alternativeName>
        <fullName evidence="6">tRNA(m1A58)-methyltransferase subunit TRM6</fullName>
    </alternativeName>
</protein>
<reference evidence="7 8" key="1">
    <citation type="submission" date="2016-04" db="EMBL/GenBank/DDBJ databases">
        <title>The genome of Intoshia linei affirms orthonectids as highly simplified spiralians.</title>
        <authorList>
            <person name="Mikhailov K.V."/>
            <person name="Slusarev G.S."/>
            <person name="Nikitin M.A."/>
            <person name="Logacheva M.D."/>
            <person name="Penin A."/>
            <person name="Aleoshin V."/>
            <person name="Panchin Y.V."/>
        </authorList>
    </citation>
    <scope>NUCLEOTIDE SEQUENCE [LARGE SCALE GENOMIC DNA]</scope>
    <source>
        <strain evidence="7">Intl2013</strain>
        <tissue evidence="7">Whole animal</tissue>
    </source>
</reference>
<accession>A0A177BA81</accession>
<keyword evidence="8" id="KW-1185">Reference proteome</keyword>
<keyword evidence="5" id="KW-0539">Nucleus</keyword>
<sequence>MDSEKIKNGDKIVYFVDEECSGIVEVNNCSFLRAHKKKLKSSKLAGMSYNVDYELVNNELISLCQTNIHNNEHCIEINDSRKRIVHQIISDNITFQSKSVFCQEKYIRKKLKQKRPVLNLKKPTFNHFAKLNKCLIYPQVLAEILYYSNITYNSSVGLVEQTKGLLTAGISEKITDDGFLQVFVGNKPKIYNKWCTINQKKPTNVNIQDIHMLDESNLSNLKKINSLVIVVQTFSPCQILKILSKLTERMCQIVVCSNYLSSIQECYNYFLNQNTYTNIRMWNTMCRKYQVLPNRTRPMLDSTPIAFYLISATCVY</sequence>
<dbReference type="PANTHER" id="PTHR12945:SF0">
    <property type="entry name" value="TRNA (ADENINE(58)-N(1))-METHYLTRANSFERASE NON-CATALYTIC SUBUNIT TRM6"/>
    <property type="match status" value="1"/>
</dbReference>
<evidence type="ECO:0000313" key="8">
    <source>
        <dbReference type="Proteomes" id="UP000078046"/>
    </source>
</evidence>
<dbReference type="PANTHER" id="PTHR12945">
    <property type="entry name" value="TRANSLATION INITIATION FACTOR EIF3-RELATED"/>
    <property type="match status" value="1"/>
</dbReference>
<dbReference type="GO" id="GO:0031515">
    <property type="term" value="C:tRNA (m1A) methyltransferase complex"/>
    <property type="evidence" value="ECO:0007669"/>
    <property type="project" value="InterPro"/>
</dbReference>
<dbReference type="GO" id="GO:0030488">
    <property type="term" value="P:tRNA methylation"/>
    <property type="evidence" value="ECO:0007669"/>
    <property type="project" value="InterPro"/>
</dbReference>
<dbReference type="EMBL" id="LWCA01000133">
    <property type="protein sequence ID" value="OAF70562.1"/>
    <property type="molecule type" value="Genomic_DNA"/>
</dbReference>
<proteinExistence type="inferred from homology"/>
<evidence type="ECO:0000256" key="6">
    <source>
        <dbReference type="ARBA" id="ARBA00032319"/>
    </source>
</evidence>
<evidence type="ECO:0000256" key="1">
    <source>
        <dbReference type="ARBA" id="ARBA00004123"/>
    </source>
</evidence>
<organism evidence="7 8">
    <name type="scientific">Intoshia linei</name>
    <dbReference type="NCBI Taxonomy" id="1819745"/>
    <lineage>
        <taxon>Eukaryota</taxon>
        <taxon>Metazoa</taxon>
        <taxon>Spiralia</taxon>
        <taxon>Lophotrochozoa</taxon>
        <taxon>Mesozoa</taxon>
        <taxon>Orthonectida</taxon>
        <taxon>Rhopaluridae</taxon>
        <taxon>Intoshia</taxon>
    </lineage>
</organism>
<dbReference type="Proteomes" id="UP000078046">
    <property type="component" value="Unassembled WGS sequence"/>
</dbReference>
<dbReference type="OrthoDB" id="10254665at2759"/>